<dbReference type="Gene3D" id="3.40.50.620">
    <property type="entry name" value="HUPs"/>
    <property type="match status" value="1"/>
</dbReference>
<accession>A0A6H1U6K0</accession>
<dbReference type="PANTHER" id="PTHR30336:SF4">
    <property type="entry name" value="ENVELOPE BIOGENESIS FACTOR ELYC"/>
    <property type="match status" value="1"/>
</dbReference>
<dbReference type="GO" id="GO:0000270">
    <property type="term" value="P:peptidoglycan metabolic process"/>
    <property type="evidence" value="ECO:0007669"/>
    <property type="project" value="TreeGrafter"/>
</dbReference>
<dbReference type="Pfam" id="PF02698">
    <property type="entry name" value="DUF218"/>
    <property type="match status" value="1"/>
</dbReference>
<dbReference type="PANTHER" id="PTHR30336">
    <property type="entry name" value="INNER MEMBRANE PROTEIN, PROBABLE PERMEASE"/>
    <property type="match status" value="1"/>
</dbReference>
<reference evidence="3 4" key="1">
    <citation type="submission" date="2020-04" db="EMBL/GenBank/DDBJ databases">
        <authorList>
            <person name="Basu S."/>
            <person name="Maruthanayagam V."/>
            <person name="Chakraborty S."/>
            <person name="Pramanik A."/>
            <person name="Mukherjee J."/>
            <person name="Brink B."/>
        </authorList>
    </citation>
    <scope>NUCLEOTIDE SEQUENCE [LARGE SCALE GENOMIC DNA]</scope>
    <source>
        <strain evidence="3 4">AP17</strain>
    </source>
</reference>
<protein>
    <submittedName>
        <fullName evidence="3">YdcF family protein</fullName>
    </submittedName>
</protein>
<dbReference type="AlphaFoldDB" id="A0A6H1U6K0"/>
<dbReference type="Proteomes" id="UP000500857">
    <property type="component" value="Chromosome"/>
</dbReference>
<proteinExistence type="predicted"/>
<dbReference type="InterPro" id="IPR003848">
    <property type="entry name" value="DUF218"/>
</dbReference>
<feature type="domain" description="DUF218" evidence="2">
    <location>
        <begin position="47"/>
        <end position="148"/>
    </location>
</feature>
<dbReference type="InterPro" id="IPR051599">
    <property type="entry name" value="Cell_Envelope_Assoc"/>
</dbReference>
<evidence type="ECO:0000259" key="2">
    <source>
        <dbReference type="Pfam" id="PF02698"/>
    </source>
</evidence>
<dbReference type="CDD" id="cd06259">
    <property type="entry name" value="YdcF-like"/>
    <property type="match status" value="1"/>
</dbReference>
<dbReference type="InterPro" id="IPR014729">
    <property type="entry name" value="Rossmann-like_a/b/a_fold"/>
</dbReference>
<feature type="chain" id="PRO_5026041199" evidence="1">
    <location>
        <begin position="32"/>
        <end position="229"/>
    </location>
</feature>
<gene>
    <name evidence="3" type="ORF">HCG48_08375</name>
</gene>
<evidence type="ECO:0000313" key="3">
    <source>
        <dbReference type="EMBL" id="QIZ73663.1"/>
    </source>
</evidence>
<keyword evidence="1" id="KW-0732">Signal</keyword>
<dbReference type="EMBL" id="CP051167">
    <property type="protein sequence ID" value="QIZ73663.1"/>
    <property type="molecule type" value="Genomic_DNA"/>
</dbReference>
<dbReference type="GO" id="GO:0043164">
    <property type="term" value="P:Gram-negative-bacterium-type cell wall biogenesis"/>
    <property type="evidence" value="ECO:0007669"/>
    <property type="project" value="TreeGrafter"/>
</dbReference>
<feature type="signal peptide" evidence="1">
    <location>
        <begin position="1"/>
        <end position="31"/>
    </location>
</feature>
<dbReference type="GO" id="GO:0005886">
    <property type="term" value="C:plasma membrane"/>
    <property type="evidence" value="ECO:0007669"/>
    <property type="project" value="TreeGrafter"/>
</dbReference>
<name>A0A6H1U6K0_9CYAN</name>
<sequence length="229" mass="25458">MPDSVKRKRPGKKFYLLSTLALLLAILTATAVPHAIALHAARRGPVDAILVLGGSIRRELYVAELAKTQPQIPILISSGSKNPCIWLIFERSQAPTERVWLENCASSTFGNFYFSCPILEQWNVRKVKVITSPSHLPRAKWLAQIILGAKGIAVEVELVSETGVPGNQEFWLKTMLDVTRSLGWAAIAQFHSPPPCAHLTHLSEVDMDRWYEVGFECEHQANLDENPAP</sequence>
<evidence type="ECO:0000313" key="4">
    <source>
        <dbReference type="Proteomes" id="UP000500857"/>
    </source>
</evidence>
<keyword evidence="4" id="KW-1185">Reference proteome</keyword>
<organism evidence="3 4">
    <name type="scientific">Oxynema aestuarii AP17</name>
    <dbReference type="NCBI Taxonomy" id="2064643"/>
    <lineage>
        <taxon>Bacteria</taxon>
        <taxon>Bacillati</taxon>
        <taxon>Cyanobacteriota</taxon>
        <taxon>Cyanophyceae</taxon>
        <taxon>Oscillatoriophycideae</taxon>
        <taxon>Oscillatoriales</taxon>
        <taxon>Oscillatoriaceae</taxon>
        <taxon>Oxynema</taxon>
        <taxon>Oxynema aestuarii</taxon>
    </lineage>
</organism>
<evidence type="ECO:0000256" key="1">
    <source>
        <dbReference type="SAM" id="SignalP"/>
    </source>
</evidence>
<dbReference type="KEGG" id="oxy:HCG48_08375"/>